<evidence type="ECO:0000313" key="2">
    <source>
        <dbReference type="EMBL" id="KAH8700356.1"/>
    </source>
</evidence>
<evidence type="ECO:0000256" key="1">
    <source>
        <dbReference type="SAM" id="MobiDB-lite"/>
    </source>
</evidence>
<sequence>MQKMPYKHIAAHLKKTELACRLHYHQMSYGSNGRRRADSISSTTSFNSVATTRELPDNSHYTQLSPVSSPPRTPELSSQRLNSGDTTSMCQLRAPVPILPKPDTHQITLPRLDTSFTPSKPPSTFNIENSMCFDYSRVRALYDAHRESFWAMIAAEYSHEYCISGNAIEQAFFRSISLGLVRSQSPPTPRPSPGASPEPHSRSYSESSPMNFSYGFQAVNKSTSTPSHSQYERTPSSADRCSVSALLTVEKEVRPSKGVDCSL</sequence>
<feature type="compositionally biased region" description="Polar residues" evidence="1">
    <location>
        <begin position="202"/>
        <end position="211"/>
    </location>
</feature>
<dbReference type="GeneID" id="70239619"/>
<feature type="region of interest" description="Disordered" evidence="1">
    <location>
        <begin position="183"/>
        <end position="239"/>
    </location>
</feature>
<protein>
    <submittedName>
        <fullName evidence="2">Uncharacterized protein</fullName>
    </submittedName>
</protein>
<feature type="region of interest" description="Disordered" evidence="1">
    <location>
        <begin position="30"/>
        <end position="86"/>
    </location>
</feature>
<gene>
    <name evidence="2" type="ORF">BGW36DRAFT_127894</name>
</gene>
<keyword evidence="3" id="KW-1185">Reference proteome</keyword>
<comment type="caution">
    <text evidence="2">The sequence shown here is derived from an EMBL/GenBank/DDBJ whole genome shotgun (WGS) entry which is preliminary data.</text>
</comment>
<feature type="compositionally biased region" description="Pro residues" evidence="1">
    <location>
        <begin position="186"/>
        <end position="196"/>
    </location>
</feature>
<feature type="compositionally biased region" description="Polar residues" evidence="1">
    <location>
        <begin position="39"/>
        <end position="51"/>
    </location>
</feature>
<dbReference type="EMBL" id="JAJTJA010000004">
    <property type="protein sequence ID" value="KAH8700356.1"/>
    <property type="molecule type" value="Genomic_DNA"/>
</dbReference>
<organism evidence="2 3">
    <name type="scientific">Talaromyces proteolyticus</name>
    <dbReference type="NCBI Taxonomy" id="1131652"/>
    <lineage>
        <taxon>Eukaryota</taxon>
        <taxon>Fungi</taxon>
        <taxon>Dikarya</taxon>
        <taxon>Ascomycota</taxon>
        <taxon>Pezizomycotina</taxon>
        <taxon>Eurotiomycetes</taxon>
        <taxon>Eurotiomycetidae</taxon>
        <taxon>Eurotiales</taxon>
        <taxon>Trichocomaceae</taxon>
        <taxon>Talaromyces</taxon>
        <taxon>Talaromyces sect. Bacilispori</taxon>
    </lineage>
</organism>
<dbReference type="AlphaFoldDB" id="A0AAD4Q2G4"/>
<dbReference type="RefSeq" id="XP_046074062.1">
    <property type="nucleotide sequence ID" value="XM_046209332.1"/>
</dbReference>
<reference evidence="2" key="1">
    <citation type="submission" date="2021-12" db="EMBL/GenBank/DDBJ databases">
        <title>Convergent genome expansion in fungi linked to evolution of root-endophyte symbiosis.</title>
        <authorList>
            <consortium name="DOE Joint Genome Institute"/>
            <person name="Ke Y.-H."/>
            <person name="Bonito G."/>
            <person name="Liao H.-L."/>
            <person name="Looney B."/>
            <person name="Rojas-Flechas A."/>
            <person name="Nash J."/>
            <person name="Hameed K."/>
            <person name="Schadt C."/>
            <person name="Martin F."/>
            <person name="Crous P.W."/>
            <person name="Miettinen O."/>
            <person name="Magnuson J.K."/>
            <person name="Labbe J."/>
            <person name="Jacobson D."/>
            <person name="Doktycz M.J."/>
            <person name="Veneault-Fourrey C."/>
            <person name="Kuo A."/>
            <person name="Mondo S."/>
            <person name="Calhoun S."/>
            <person name="Riley R."/>
            <person name="Ohm R."/>
            <person name="LaButti K."/>
            <person name="Andreopoulos B."/>
            <person name="Pangilinan J."/>
            <person name="Nolan M."/>
            <person name="Tritt A."/>
            <person name="Clum A."/>
            <person name="Lipzen A."/>
            <person name="Daum C."/>
            <person name="Barry K."/>
            <person name="Grigoriev I.V."/>
            <person name="Vilgalys R."/>
        </authorList>
    </citation>
    <scope>NUCLEOTIDE SEQUENCE</scope>
    <source>
        <strain evidence="2">PMI_201</strain>
    </source>
</reference>
<feature type="compositionally biased region" description="Polar residues" evidence="1">
    <location>
        <begin position="219"/>
        <end position="239"/>
    </location>
</feature>
<dbReference type="Proteomes" id="UP001201262">
    <property type="component" value="Unassembled WGS sequence"/>
</dbReference>
<proteinExistence type="predicted"/>
<evidence type="ECO:0000313" key="3">
    <source>
        <dbReference type="Proteomes" id="UP001201262"/>
    </source>
</evidence>
<feature type="compositionally biased region" description="Polar residues" evidence="1">
    <location>
        <begin position="75"/>
        <end position="86"/>
    </location>
</feature>
<name>A0AAD4Q2G4_9EURO</name>
<accession>A0AAD4Q2G4</accession>